<accession>A0ABN1GRV4</accession>
<keyword evidence="1" id="KW-1133">Transmembrane helix</keyword>
<dbReference type="EMBL" id="BAAACA010000038">
    <property type="protein sequence ID" value="GAA0617624.1"/>
    <property type="molecule type" value="Genomic_DNA"/>
</dbReference>
<keyword evidence="3" id="KW-1185">Reference proteome</keyword>
<evidence type="ECO:0000256" key="1">
    <source>
        <dbReference type="SAM" id="Phobius"/>
    </source>
</evidence>
<evidence type="ECO:0000313" key="3">
    <source>
        <dbReference type="Proteomes" id="UP001500668"/>
    </source>
</evidence>
<protein>
    <recommendedName>
        <fullName evidence="4">Lysine transporter LysE</fullName>
    </recommendedName>
</protein>
<feature type="transmembrane region" description="Helical" evidence="1">
    <location>
        <begin position="58"/>
        <end position="78"/>
    </location>
</feature>
<evidence type="ECO:0008006" key="4">
    <source>
        <dbReference type="Google" id="ProtNLM"/>
    </source>
</evidence>
<keyword evidence="1" id="KW-0472">Membrane</keyword>
<sequence>MGVRKTARVTKVAKSVGEFLVEMVGELVGEAIMQVLACLLLACLVLIVYVSWSFSPRLTVAGAGLFSLLLAHGAWKICRDPAKGRGRRGLAAVTTVCFGATATTAAFLLFYAPGCGCL</sequence>
<comment type="caution">
    <text evidence="2">The sequence shown here is derived from an EMBL/GenBank/DDBJ whole genome shotgun (WGS) entry which is preliminary data.</text>
</comment>
<evidence type="ECO:0000313" key="2">
    <source>
        <dbReference type="EMBL" id="GAA0617624.1"/>
    </source>
</evidence>
<feature type="transmembrane region" description="Helical" evidence="1">
    <location>
        <begin position="90"/>
        <end position="112"/>
    </location>
</feature>
<name>A0ABN1GRV4_9ACTN</name>
<reference evidence="2 3" key="1">
    <citation type="journal article" date="2019" name="Int. J. Syst. Evol. Microbiol.">
        <title>The Global Catalogue of Microorganisms (GCM) 10K type strain sequencing project: providing services to taxonomists for standard genome sequencing and annotation.</title>
        <authorList>
            <consortium name="The Broad Institute Genomics Platform"/>
            <consortium name="The Broad Institute Genome Sequencing Center for Infectious Disease"/>
            <person name="Wu L."/>
            <person name="Ma J."/>
        </authorList>
    </citation>
    <scope>NUCLEOTIDE SEQUENCE [LARGE SCALE GENOMIC DNA]</scope>
    <source>
        <strain evidence="2 3">JCM 5067</strain>
    </source>
</reference>
<gene>
    <name evidence="2" type="ORF">GCM10010394_54810</name>
</gene>
<dbReference type="RefSeq" id="WP_344077826.1">
    <property type="nucleotide sequence ID" value="NZ_BAAACA010000038.1"/>
</dbReference>
<keyword evidence="1" id="KW-0812">Transmembrane</keyword>
<feature type="transmembrane region" description="Helical" evidence="1">
    <location>
        <begin position="31"/>
        <end position="52"/>
    </location>
</feature>
<organism evidence="2 3">
    <name type="scientific">Streptomyces crystallinus</name>
    <dbReference type="NCBI Taxonomy" id="68191"/>
    <lineage>
        <taxon>Bacteria</taxon>
        <taxon>Bacillati</taxon>
        <taxon>Actinomycetota</taxon>
        <taxon>Actinomycetes</taxon>
        <taxon>Kitasatosporales</taxon>
        <taxon>Streptomycetaceae</taxon>
        <taxon>Streptomyces</taxon>
    </lineage>
</organism>
<proteinExistence type="predicted"/>
<dbReference type="Proteomes" id="UP001500668">
    <property type="component" value="Unassembled WGS sequence"/>
</dbReference>